<comment type="caution">
    <text evidence="1">The sequence shown here is derived from an EMBL/GenBank/DDBJ whole genome shotgun (WGS) entry which is preliminary data.</text>
</comment>
<protein>
    <submittedName>
        <fullName evidence="1">Uncharacterized protein</fullName>
    </submittedName>
</protein>
<reference evidence="1 2" key="1">
    <citation type="submission" date="2017-05" db="EMBL/GenBank/DDBJ databases">
        <authorList>
            <person name="Varghese N."/>
            <person name="Submissions S."/>
        </authorList>
    </citation>
    <scope>NUCLEOTIDE SEQUENCE [LARGE SCALE GENOMIC DNA]</scope>
    <source>
        <strain evidence="1 2">DSM 25457</strain>
    </source>
</reference>
<keyword evidence="2" id="KW-1185">Reference proteome</keyword>
<organism evidence="1 2">
    <name type="scientific">Neorhodopirellula lusitana</name>
    <dbReference type="NCBI Taxonomy" id="445327"/>
    <lineage>
        <taxon>Bacteria</taxon>
        <taxon>Pseudomonadati</taxon>
        <taxon>Planctomycetota</taxon>
        <taxon>Planctomycetia</taxon>
        <taxon>Pirellulales</taxon>
        <taxon>Pirellulaceae</taxon>
        <taxon>Neorhodopirellula</taxon>
    </lineage>
</organism>
<evidence type="ECO:0000313" key="1">
    <source>
        <dbReference type="EMBL" id="SMP76042.1"/>
    </source>
</evidence>
<gene>
    <name evidence="1" type="ORF">SAMN06265222_12071</name>
</gene>
<proteinExistence type="predicted"/>
<sequence length="59" mass="6661">MMDPATASCGSRQPANKMETDMVAFFSAKPLESRLQPIPYTFPQTNPDILRSMKLELAW</sequence>
<dbReference type="EMBL" id="FXUG01000020">
    <property type="protein sequence ID" value="SMP76042.1"/>
    <property type="molecule type" value="Genomic_DNA"/>
</dbReference>
<dbReference type="Proteomes" id="UP001158067">
    <property type="component" value="Unassembled WGS sequence"/>
</dbReference>
<evidence type="ECO:0000313" key="2">
    <source>
        <dbReference type="Proteomes" id="UP001158067"/>
    </source>
</evidence>
<name>A0ABY1QQT6_9BACT</name>
<accession>A0ABY1QQT6</accession>